<dbReference type="STRING" id="1193682.BJP25_28700"/>
<evidence type="ECO:0000313" key="3">
    <source>
        <dbReference type="Proteomes" id="UP000186040"/>
    </source>
</evidence>
<keyword evidence="3" id="KW-1185">Reference proteome</keyword>
<proteinExistence type="predicted"/>
<dbReference type="Proteomes" id="UP000186040">
    <property type="component" value="Unassembled WGS sequence"/>
</dbReference>
<comment type="caution">
    <text evidence="2">The sequence shown here is derived from an EMBL/GenBank/DDBJ whole genome shotgun (WGS) entry which is preliminary data.</text>
</comment>
<dbReference type="AlphaFoldDB" id="A0A1Q9LEY3"/>
<protein>
    <submittedName>
        <fullName evidence="2">Uncharacterized protein</fullName>
    </submittedName>
</protein>
<sequence>MPEGNQGGGGTQMDPAAVEQIGREFGHLAEALQAAAGYAVASPLTAEQFGELPVAARTGEQFMAAVTALGTSLGYVSQLATATEQALLSSAGLQDTTETTEAARYSSGSSPLGRPGGAI</sequence>
<dbReference type="EMBL" id="MKQR01000026">
    <property type="protein sequence ID" value="OLR90597.1"/>
    <property type="molecule type" value="Genomic_DNA"/>
</dbReference>
<organism evidence="2 3">
    <name type="scientific">Actinokineospora bangkokensis</name>
    <dbReference type="NCBI Taxonomy" id="1193682"/>
    <lineage>
        <taxon>Bacteria</taxon>
        <taxon>Bacillati</taxon>
        <taxon>Actinomycetota</taxon>
        <taxon>Actinomycetes</taxon>
        <taxon>Pseudonocardiales</taxon>
        <taxon>Pseudonocardiaceae</taxon>
        <taxon>Actinokineospora</taxon>
    </lineage>
</organism>
<evidence type="ECO:0000313" key="2">
    <source>
        <dbReference type="EMBL" id="OLR90597.1"/>
    </source>
</evidence>
<reference evidence="2 3" key="1">
    <citation type="submission" date="2016-10" db="EMBL/GenBank/DDBJ databases">
        <title>The Draft Genome Sequence of Actinokineospora bangkokensis 44EHWT reveals the biosynthetic pathway of antifungal compounds Thailandins with unusual extender unit butylmalonyl-CoA.</title>
        <authorList>
            <person name="Greule A."/>
            <person name="Intra B."/>
            <person name="Flemming S."/>
            <person name="Rommel M.G."/>
            <person name="Panbangred W."/>
            <person name="Bechthold A."/>
        </authorList>
    </citation>
    <scope>NUCLEOTIDE SEQUENCE [LARGE SCALE GENOMIC DNA]</scope>
    <source>
        <strain evidence="2 3">44EHW</strain>
    </source>
</reference>
<evidence type="ECO:0000256" key="1">
    <source>
        <dbReference type="SAM" id="MobiDB-lite"/>
    </source>
</evidence>
<name>A0A1Q9LEY3_9PSEU</name>
<gene>
    <name evidence="2" type="ORF">BJP25_28700</name>
</gene>
<feature type="compositionally biased region" description="Polar residues" evidence="1">
    <location>
        <begin position="91"/>
        <end position="100"/>
    </location>
</feature>
<feature type="region of interest" description="Disordered" evidence="1">
    <location>
        <begin position="91"/>
        <end position="119"/>
    </location>
</feature>
<accession>A0A1Q9LEY3</accession>
<dbReference type="RefSeq" id="WP_075977268.1">
    <property type="nucleotide sequence ID" value="NZ_MKQR01000026.1"/>
</dbReference>